<evidence type="ECO:0000313" key="3">
    <source>
        <dbReference type="EMBL" id="KAK3607018.1"/>
    </source>
</evidence>
<accession>A0AAE0W9G1</accession>
<feature type="compositionally biased region" description="Polar residues" evidence="1">
    <location>
        <begin position="168"/>
        <end position="194"/>
    </location>
</feature>
<organism evidence="3 4">
    <name type="scientific">Potamilus streckersoni</name>
    <dbReference type="NCBI Taxonomy" id="2493646"/>
    <lineage>
        <taxon>Eukaryota</taxon>
        <taxon>Metazoa</taxon>
        <taxon>Spiralia</taxon>
        <taxon>Lophotrochozoa</taxon>
        <taxon>Mollusca</taxon>
        <taxon>Bivalvia</taxon>
        <taxon>Autobranchia</taxon>
        <taxon>Heteroconchia</taxon>
        <taxon>Palaeoheterodonta</taxon>
        <taxon>Unionida</taxon>
        <taxon>Unionoidea</taxon>
        <taxon>Unionidae</taxon>
        <taxon>Ambleminae</taxon>
        <taxon>Lampsilini</taxon>
        <taxon>Potamilus</taxon>
    </lineage>
</organism>
<evidence type="ECO:0000313" key="4">
    <source>
        <dbReference type="Proteomes" id="UP001195483"/>
    </source>
</evidence>
<dbReference type="AlphaFoldDB" id="A0AAE0W9G1"/>
<protein>
    <recommendedName>
        <fullName evidence="2">Mitochondria-eating protein C-terminal domain-containing protein</fullName>
    </recommendedName>
</protein>
<feature type="region of interest" description="Disordered" evidence="1">
    <location>
        <begin position="112"/>
        <end position="233"/>
    </location>
</feature>
<reference evidence="3" key="1">
    <citation type="journal article" date="2021" name="Genome Biol. Evol.">
        <title>A High-Quality Reference Genome for a Parasitic Bivalve with Doubly Uniparental Inheritance (Bivalvia: Unionida).</title>
        <authorList>
            <person name="Smith C.H."/>
        </authorList>
    </citation>
    <scope>NUCLEOTIDE SEQUENCE</scope>
    <source>
        <strain evidence="3">CHS0354</strain>
    </source>
</reference>
<proteinExistence type="predicted"/>
<gene>
    <name evidence="3" type="ORF">CHS0354_020444</name>
</gene>
<reference evidence="3" key="2">
    <citation type="journal article" date="2021" name="Genome Biol. Evol.">
        <title>Developing a high-quality reference genome for a parasitic bivalve with doubly uniparental inheritance (Bivalvia: Unionida).</title>
        <authorList>
            <person name="Smith C.H."/>
        </authorList>
    </citation>
    <scope>NUCLEOTIDE SEQUENCE</scope>
    <source>
        <strain evidence="3">CHS0354</strain>
        <tissue evidence="3">Mantle</tissue>
    </source>
</reference>
<reference evidence="3" key="3">
    <citation type="submission" date="2023-05" db="EMBL/GenBank/DDBJ databases">
        <authorList>
            <person name="Smith C.H."/>
        </authorList>
    </citation>
    <scope>NUCLEOTIDE SEQUENCE</scope>
    <source>
        <strain evidence="3">CHS0354</strain>
        <tissue evidence="3">Mantle</tissue>
    </source>
</reference>
<name>A0AAE0W9G1_9BIVA</name>
<feature type="compositionally biased region" description="Basic and acidic residues" evidence="1">
    <location>
        <begin position="129"/>
        <end position="156"/>
    </location>
</feature>
<sequence length="571" mass="64622">MEATVAPSYLRLFQDTDFSGYSEDKLNKINSEFMKDYQKLKGIVQFSSIWFGSFIQKIRSKNFGEAEEYRKNAHGDCEMLLEHLVRNGLRSEHQQKQDSQCANCAPIYQSSTEPVQEQAPLKSNARKPKIGDSKDKPRTSMKTFPDKQKSAEKEIPGRIFKSKKKSLRSNTGDRSVNHLTGISNQHKQFQVNAQEQKRRESQEQILKSQQKTEIAKKNSRSGKIDLVSNSTGNASKTLAKPVNLQVNPVDNLVHDKNKNSYMNAMKPTPGESKEYISNAKQITGIAMTNNIPGKTEMAPTSAINVHRTTITNSVQNSNTHQSITEGHLYHKDSGKLDATGRAATESDILRRSEEASLLLVQGNPNIADLSDSNRPTKLAERYSELYSNEYTDAFEELKMKEISERDIIQTLLNILVKAYIYCQRKAKNETTRIEAEIDFKKQGYKPENAETLWKAQIAKSLKESGLKIKGNICQNFIGEELPKILRPSFLPIGKKLSTYATLSVEIVWMMCLQDPPLCIKSIEDKNTLEEFDTSLFRFYTRSGKYMEYCVWPVLLLYDGGPLLAKGVAQGK</sequence>
<evidence type="ECO:0000256" key="1">
    <source>
        <dbReference type="SAM" id="MobiDB-lite"/>
    </source>
</evidence>
<keyword evidence="4" id="KW-1185">Reference proteome</keyword>
<dbReference type="Pfam" id="PF16026">
    <property type="entry name" value="MIEAP"/>
    <property type="match status" value="1"/>
</dbReference>
<feature type="domain" description="Mitochondria-eating protein C-terminal" evidence="2">
    <location>
        <begin position="374"/>
        <end position="568"/>
    </location>
</feature>
<feature type="compositionally biased region" description="Polar residues" evidence="1">
    <location>
        <begin position="203"/>
        <end position="212"/>
    </location>
</feature>
<dbReference type="Proteomes" id="UP001195483">
    <property type="component" value="Unassembled WGS sequence"/>
</dbReference>
<dbReference type="EMBL" id="JAEAOA010001244">
    <property type="protein sequence ID" value="KAK3607018.1"/>
    <property type="molecule type" value="Genomic_DNA"/>
</dbReference>
<comment type="caution">
    <text evidence="3">The sequence shown here is derived from an EMBL/GenBank/DDBJ whole genome shotgun (WGS) entry which is preliminary data.</text>
</comment>
<dbReference type="InterPro" id="IPR031981">
    <property type="entry name" value="MIEAP_C"/>
</dbReference>
<evidence type="ECO:0000259" key="2">
    <source>
        <dbReference type="Pfam" id="PF16026"/>
    </source>
</evidence>